<evidence type="ECO:0000313" key="2">
    <source>
        <dbReference type="Proteomes" id="UP000233080"/>
    </source>
</evidence>
<reference evidence="1" key="2">
    <citation type="submission" date="2025-09" db="UniProtKB">
        <authorList>
            <consortium name="Ensembl"/>
        </authorList>
    </citation>
    <scope>IDENTIFICATION</scope>
</reference>
<organism evidence="1 2">
    <name type="scientific">Colobus angolensis palliatus</name>
    <name type="common">Peters' Angolan colobus</name>
    <dbReference type="NCBI Taxonomy" id="336983"/>
    <lineage>
        <taxon>Eukaryota</taxon>
        <taxon>Metazoa</taxon>
        <taxon>Chordata</taxon>
        <taxon>Craniata</taxon>
        <taxon>Vertebrata</taxon>
        <taxon>Euteleostomi</taxon>
        <taxon>Mammalia</taxon>
        <taxon>Eutheria</taxon>
        <taxon>Euarchontoglires</taxon>
        <taxon>Primates</taxon>
        <taxon>Haplorrhini</taxon>
        <taxon>Catarrhini</taxon>
        <taxon>Cercopithecidae</taxon>
        <taxon>Colobinae</taxon>
        <taxon>Colobus</taxon>
    </lineage>
</organism>
<name>A0A2K5JUJ8_COLAP</name>
<sequence>METLPVKTAPSQMPLFLRMKTLRLPAQYPPYILLTRDSLLGHHRTTGLLLPSPWRDSDRCTVTAATMTGHPSSPKCGVSPL</sequence>
<keyword evidence="2" id="KW-1185">Reference proteome</keyword>
<dbReference type="Ensembl" id="ENSCANT00000055708.1">
    <property type="protein sequence ID" value="ENSCANP00000032485.1"/>
    <property type="gene ID" value="ENSCANG00000039902.1"/>
</dbReference>
<dbReference type="AlphaFoldDB" id="A0A2K5JUJ8"/>
<evidence type="ECO:0000313" key="1">
    <source>
        <dbReference type="Ensembl" id="ENSCANP00000032485.1"/>
    </source>
</evidence>
<dbReference type="Proteomes" id="UP000233080">
    <property type="component" value="Unassembled WGS sequence"/>
</dbReference>
<accession>A0A2K5JUJ8</accession>
<reference evidence="1" key="1">
    <citation type="submission" date="2025-08" db="UniProtKB">
        <authorList>
            <consortium name="Ensembl"/>
        </authorList>
    </citation>
    <scope>IDENTIFICATION</scope>
</reference>
<protein>
    <submittedName>
        <fullName evidence="1">Uncharacterized protein</fullName>
    </submittedName>
</protein>
<proteinExistence type="predicted"/>